<accession>A0A060Y0B1</accession>
<feature type="compositionally biased region" description="Acidic residues" evidence="11">
    <location>
        <begin position="536"/>
        <end position="546"/>
    </location>
</feature>
<feature type="compositionally biased region" description="Basic and acidic residues" evidence="11">
    <location>
        <begin position="129"/>
        <end position="139"/>
    </location>
</feature>
<evidence type="ECO:0000256" key="8">
    <source>
        <dbReference type="PIRSR" id="PIRSR623088-2"/>
    </source>
</evidence>
<evidence type="ECO:0000256" key="1">
    <source>
        <dbReference type="ARBA" id="ARBA00004703"/>
    </source>
</evidence>
<dbReference type="STRING" id="8022.A0A060Y0B1"/>
<evidence type="ECO:0000256" key="7">
    <source>
        <dbReference type="PIRSR" id="PIRSR623088-1"/>
    </source>
</evidence>
<reference evidence="12" key="2">
    <citation type="submission" date="2014-03" db="EMBL/GenBank/DDBJ databases">
        <authorList>
            <person name="Genoscope - CEA"/>
        </authorList>
    </citation>
    <scope>NUCLEOTIDE SEQUENCE</scope>
</reference>
<dbReference type="PaxDb" id="8022-A0A060Y0B1"/>
<dbReference type="InterPro" id="IPR023174">
    <property type="entry name" value="PDEase_CS"/>
</dbReference>
<feature type="binding site" evidence="8">
    <location>
        <position position="282"/>
    </location>
    <ligand>
        <name>AMP</name>
        <dbReference type="ChEBI" id="CHEBI:456215"/>
    </ligand>
</feature>
<feature type="active site" description="Proton donor" evidence="7">
    <location>
        <position position="241"/>
    </location>
</feature>
<dbReference type="InterPro" id="IPR040844">
    <property type="entry name" value="PDE4_UCR"/>
</dbReference>
<dbReference type="InterPro" id="IPR036971">
    <property type="entry name" value="PDEase_catalytic_dom_sf"/>
</dbReference>
<dbReference type="GO" id="GO:0004115">
    <property type="term" value="F:3',5'-cyclic-AMP phosphodiesterase activity"/>
    <property type="evidence" value="ECO:0007669"/>
    <property type="project" value="UniProtKB-EC"/>
</dbReference>
<comment type="catalytic activity">
    <reaction evidence="6">
        <text>3',5'-cyclic AMP + H2O = AMP + H(+)</text>
        <dbReference type="Rhea" id="RHEA:25277"/>
        <dbReference type="ChEBI" id="CHEBI:15377"/>
        <dbReference type="ChEBI" id="CHEBI:15378"/>
        <dbReference type="ChEBI" id="CHEBI:58165"/>
        <dbReference type="ChEBI" id="CHEBI:456215"/>
        <dbReference type="EC" id="3.1.4.53"/>
    </reaction>
    <physiologicalReaction direction="left-to-right" evidence="6">
        <dbReference type="Rhea" id="RHEA:25278"/>
    </physiologicalReaction>
</comment>
<dbReference type="PRINTS" id="PR00387">
    <property type="entry name" value="PDIESTERASE1"/>
</dbReference>
<dbReference type="InterPro" id="IPR003607">
    <property type="entry name" value="HD/PDEase_dom"/>
</dbReference>
<dbReference type="Gene3D" id="1.10.1300.10">
    <property type="entry name" value="3'5'-cyclic nucleotide phosphodiesterase, catalytic domain"/>
    <property type="match status" value="1"/>
</dbReference>
<dbReference type="EMBL" id="FR906010">
    <property type="protein sequence ID" value="CDQ82630.1"/>
    <property type="molecule type" value="Genomic_DNA"/>
</dbReference>
<comment type="pathway">
    <text evidence="1">Purine metabolism; 3',5'-cyclic AMP degradation; AMP from 3',5'-cyclic AMP: step 1/1.</text>
</comment>
<evidence type="ECO:0000256" key="10">
    <source>
        <dbReference type="RuleBase" id="RU363067"/>
    </source>
</evidence>
<comment type="cofactor">
    <cofactor evidence="10">
        <name>a divalent metal cation</name>
        <dbReference type="ChEBI" id="CHEBI:60240"/>
    </cofactor>
    <text evidence="10">Binds 2 divalent metal cations per subunit. Site 1 may preferentially bind zinc ions, while site 2 has a preference for magnesium and/or manganese ions.</text>
</comment>
<dbReference type="Pfam" id="PF00233">
    <property type="entry name" value="PDEase_I"/>
    <property type="match status" value="1"/>
</dbReference>
<feature type="binding site" evidence="8">
    <location>
        <position position="450"/>
    </location>
    <ligand>
        <name>AMP</name>
        <dbReference type="ChEBI" id="CHEBI:456215"/>
    </ligand>
</feature>
<evidence type="ECO:0000256" key="4">
    <source>
        <dbReference type="ARBA" id="ARBA00022801"/>
    </source>
</evidence>
<comment type="similarity">
    <text evidence="2">Belongs to the cyclic nucleotide phosphodiesterase family. PDE4 subfamily.</text>
</comment>
<dbReference type="SUPFAM" id="SSF109604">
    <property type="entry name" value="HD-domain/PDEase-like"/>
    <property type="match status" value="1"/>
</dbReference>
<sequence>MKSHPCVHSGHLSIAVCGEADPGPAACARPLKRPCTDPLPPCLVPPEEAYQKLATETLEELDWCLDQLETLQTRHSVGEMASNKFKRMLNRELSHLSEMSRSGNQVSEFISSTFLDKQHEVEMPTPQTQKEKEDKKNRPMSEISGVKKLQHSSSLTNSNIPRFGVKSETEDELAKELEDVNKWGLNVFKVTQFSGNRPLTVMMHTIFQERDLLKTFKIPLDTFITYLMTLEDHYHGDVAYHNNIHAADVTQSTHVLLSTPALEAVFTDLEILAAIFASAIHDVDHPGVSNQFLINTNSELALMYNDSSVLENHHLAVGFKLLQEENCDIFQNLTKKQRQSLRKMVIDIVLATDMSKHMNLLADLKTMVETKKVTSSGVLLLDNYSDRIQVLQNMVHCADLSNPTKPLQLYRQWTDRIMEEFFTQGDRERERGMEISPMCDKHNASVQKSQVGFIDYIVHPLWETWADLVHPDAQDILDTLEDNREWYQSTIPQSPSPTLDEPEDGSRPPGGDKFQFELTLEEDGESDTEKDSGSQPEEEDEEEENSCSDSKTLCTQDSESTEILLDEQVGEEEEEEVEGESSSSQPCVVEEEEEGEEGEEKGEEKPDDT</sequence>
<name>A0A060Y0B1_ONCMY</name>
<dbReference type="PROSITE" id="PS00126">
    <property type="entry name" value="PDEASE_I_1"/>
    <property type="match status" value="1"/>
</dbReference>
<dbReference type="GO" id="GO:0046872">
    <property type="term" value="F:metal ion binding"/>
    <property type="evidence" value="ECO:0007669"/>
    <property type="project" value="UniProtKB-KW"/>
</dbReference>
<feature type="binding site" evidence="9">
    <location>
        <position position="282"/>
    </location>
    <ligand>
        <name>Zn(2+)</name>
        <dbReference type="ChEBI" id="CHEBI:29105"/>
        <label>2</label>
    </ligand>
</feature>
<evidence type="ECO:0000313" key="13">
    <source>
        <dbReference type="Proteomes" id="UP000193380"/>
    </source>
</evidence>
<evidence type="ECO:0000256" key="5">
    <source>
        <dbReference type="ARBA" id="ARBA00023149"/>
    </source>
</evidence>
<feature type="compositionally biased region" description="Acidic residues" evidence="11">
    <location>
        <begin position="564"/>
        <end position="579"/>
    </location>
</feature>
<dbReference type="UniPathway" id="UPA00762">
    <property type="reaction ID" value="UER00747"/>
</dbReference>
<evidence type="ECO:0000256" key="9">
    <source>
        <dbReference type="PIRSR" id="PIRSR623088-3"/>
    </source>
</evidence>
<feature type="binding site" evidence="8">
    <location>
        <position position="399"/>
    </location>
    <ligand>
        <name>AMP</name>
        <dbReference type="ChEBI" id="CHEBI:456215"/>
    </ligand>
</feature>
<keyword evidence="5" id="KW-0114">cAMP</keyword>
<feature type="compositionally biased region" description="Polar residues" evidence="11">
    <location>
        <begin position="547"/>
        <end position="558"/>
    </location>
</feature>
<protein>
    <recommendedName>
        <fullName evidence="10">Phosphodiesterase</fullName>
        <ecNumber evidence="10">3.1.4.-</ecNumber>
    </recommendedName>
</protein>
<dbReference type="CDD" id="cd00077">
    <property type="entry name" value="HDc"/>
    <property type="match status" value="1"/>
</dbReference>
<evidence type="ECO:0000256" key="3">
    <source>
        <dbReference type="ARBA" id="ARBA00022723"/>
    </source>
</evidence>
<dbReference type="AlphaFoldDB" id="A0A060Y0B1"/>
<feature type="compositionally biased region" description="Acidic residues" evidence="11">
    <location>
        <begin position="589"/>
        <end position="601"/>
    </location>
</feature>
<dbReference type="InterPro" id="IPR023088">
    <property type="entry name" value="PDEase"/>
</dbReference>
<feature type="binding site" evidence="9">
    <location>
        <position position="399"/>
    </location>
    <ligand>
        <name>Zn(2+)</name>
        <dbReference type="ChEBI" id="CHEBI:29105"/>
        <label>1</label>
    </ligand>
</feature>
<feature type="binding site" evidence="9">
    <location>
        <position position="245"/>
    </location>
    <ligand>
        <name>Zn(2+)</name>
        <dbReference type="ChEBI" id="CHEBI:29105"/>
        <label>1</label>
    </ligand>
</feature>
<organism evidence="12 13">
    <name type="scientific">Oncorhynchus mykiss</name>
    <name type="common">Rainbow trout</name>
    <name type="synonym">Salmo gairdneri</name>
    <dbReference type="NCBI Taxonomy" id="8022"/>
    <lineage>
        <taxon>Eukaryota</taxon>
        <taxon>Metazoa</taxon>
        <taxon>Chordata</taxon>
        <taxon>Craniata</taxon>
        <taxon>Vertebrata</taxon>
        <taxon>Euteleostomi</taxon>
        <taxon>Actinopterygii</taxon>
        <taxon>Neopterygii</taxon>
        <taxon>Teleostei</taxon>
        <taxon>Protacanthopterygii</taxon>
        <taxon>Salmoniformes</taxon>
        <taxon>Salmonidae</taxon>
        <taxon>Salmoninae</taxon>
        <taxon>Oncorhynchus</taxon>
    </lineage>
</organism>
<evidence type="ECO:0000256" key="11">
    <source>
        <dbReference type="SAM" id="MobiDB-lite"/>
    </source>
</evidence>
<dbReference type="Proteomes" id="UP000193380">
    <property type="component" value="Unassembled WGS sequence"/>
</dbReference>
<evidence type="ECO:0000313" key="12">
    <source>
        <dbReference type="EMBL" id="CDQ82630.1"/>
    </source>
</evidence>
<feature type="binding site" evidence="9">
    <location>
        <position position="281"/>
    </location>
    <ligand>
        <name>Zn(2+)</name>
        <dbReference type="ChEBI" id="CHEBI:29105"/>
        <label>1</label>
    </ligand>
</feature>
<feature type="region of interest" description="Disordered" evidence="11">
    <location>
        <begin position="120"/>
        <end position="151"/>
    </location>
</feature>
<feature type="binding site" evidence="9">
    <location>
        <position position="282"/>
    </location>
    <ligand>
        <name>Zn(2+)</name>
        <dbReference type="ChEBI" id="CHEBI:29105"/>
        <label>1</label>
    </ligand>
</feature>
<feature type="binding site" evidence="8">
    <location>
        <begin position="241"/>
        <end position="245"/>
    </location>
    <ligand>
        <name>AMP</name>
        <dbReference type="ChEBI" id="CHEBI:456215"/>
    </ligand>
</feature>
<dbReference type="EC" id="3.1.4.-" evidence="10"/>
<proteinExistence type="inferred from homology"/>
<gene>
    <name evidence="12" type="ORF">GSONMT00005153001</name>
</gene>
<reference evidence="12" key="1">
    <citation type="journal article" date="2014" name="Nat. Commun.">
        <title>The rainbow trout genome provides novel insights into evolution after whole-genome duplication in vertebrates.</title>
        <authorList>
            <person name="Berthelot C."/>
            <person name="Brunet F."/>
            <person name="Chalopin D."/>
            <person name="Juanchich A."/>
            <person name="Bernard M."/>
            <person name="Noel B."/>
            <person name="Bento P."/>
            <person name="Da Silva C."/>
            <person name="Labadie K."/>
            <person name="Alberti A."/>
            <person name="Aury J.M."/>
            <person name="Louis A."/>
            <person name="Dehais P."/>
            <person name="Bardou P."/>
            <person name="Montfort J."/>
            <person name="Klopp C."/>
            <person name="Cabau C."/>
            <person name="Gaspin C."/>
            <person name="Thorgaard G.H."/>
            <person name="Boussaha M."/>
            <person name="Quillet E."/>
            <person name="Guyomard R."/>
            <person name="Galiana D."/>
            <person name="Bobe J."/>
            <person name="Volff J.N."/>
            <person name="Genet C."/>
            <person name="Wincker P."/>
            <person name="Jaillon O."/>
            <person name="Roest Crollius H."/>
            <person name="Guiguen Y."/>
        </authorList>
    </citation>
    <scope>NUCLEOTIDE SEQUENCE [LARGE SCALE GENOMIC DNA]</scope>
</reference>
<feature type="region of interest" description="Disordered" evidence="11">
    <location>
        <begin position="489"/>
        <end position="609"/>
    </location>
</feature>
<dbReference type="SMART" id="SM00471">
    <property type="entry name" value="HDc"/>
    <property type="match status" value="1"/>
</dbReference>
<dbReference type="FunFam" id="1.10.1300.10:FF:000001">
    <property type="entry name" value="Phosphodiesterase"/>
    <property type="match status" value="1"/>
</dbReference>
<keyword evidence="4 10" id="KW-0378">Hydrolase</keyword>
<dbReference type="PROSITE" id="PS51845">
    <property type="entry name" value="PDEASE_I_2"/>
    <property type="match status" value="1"/>
</dbReference>
<keyword evidence="3 9" id="KW-0479">Metal-binding</keyword>
<dbReference type="PANTHER" id="PTHR11347">
    <property type="entry name" value="CYCLIC NUCLEOTIDE PHOSPHODIESTERASE"/>
    <property type="match status" value="1"/>
</dbReference>
<dbReference type="Pfam" id="PF18100">
    <property type="entry name" value="PDE4_UCR"/>
    <property type="match status" value="1"/>
</dbReference>
<evidence type="ECO:0000256" key="2">
    <source>
        <dbReference type="ARBA" id="ARBA00009517"/>
    </source>
</evidence>
<dbReference type="GO" id="GO:0007165">
    <property type="term" value="P:signal transduction"/>
    <property type="evidence" value="ECO:0007669"/>
    <property type="project" value="InterPro"/>
</dbReference>
<dbReference type="InterPro" id="IPR002073">
    <property type="entry name" value="PDEase_catalytic_dom"/>
</dbReference>
<evidence type="ECO:0000256" key="6">
    <source>
        <dbReference type="ARBA" id="ARBA00033681"/>
    </source>
</evidence>
<dbReference type="GO" id="GO:0006198">
    <property type="term" value="P:cAMP catabolic process"/>
    <property type="evidence" value="ECO:0007669"/>
    <property type="project" value="UniProtKB-UniPathway"/>
</dbReference>